<evidence type="ECO:0000256" key="1">
    <source>
        <dbReference type="SAM" id="SignalP"/>
    </source>
</evidence>
<dbReference type="EMBL" id="NUUQ01000010">
    <property type="protein sequence ID" value="PHG63728.1"/>
    <property type="molecule type" value="Genomic_DNA"/>
</dbReference>
<feature type="signal peptide" evidence="1">
    <location>
        <begin position="1"/>
        <end position="23"/>
    </location>
</feature>
<comment type="caution">
    <text evidence="2">The sequence shown here is derived from an EMBL/GenBank/DDBJ whole genome shotgun (WGS) entry which is preliminary data.</text>
</comment>
<proteinExistence type="predicted"/>
<dbReference type="RefSeq" id="WP_098091733.1">
    <property type="nucleotide sequence ID" value="NZ_NUBG01000051.1"/>
</dbReference>
<evidence type="ECO:0000313" key="3">
    <source>
        <dbReference type="Proteomes" id="UP000222503"/>
    </source>
</evidence>
<gene>
    <name evidence="2" type="ORF">COI65_07820</name>
</gene>
<organism evidence="2 3">
    <name type="scientific">Bacillus wiedmannii</name>
    <dbReference type="NCBI Taxonomy" id="1890302"/>
    <lineage>
        <taxon>Bacteria</taxon>
        <taxon>Bacillati</taxon>
        <taxon>Bacillota</taxon>
        <taxon>Bacilli</taxon>
        <taxon>Bacillales</taxon>
        <taxon>Bacillaceae</taxon>
        <taxon>Bacillus</taxon>
        <taxon>Bacillus cereus group</taxon>
    </lineage>
</organism>
<sequence>MNLIKIKMTALCFILFLSACSSAQNEYDYKNDKDGYLEAIAKKEYEIDKELEEVEDTSISVDERKKYVDKAISIMKEAKKISPPSEFKTADKEYEEYLDLFAKLVDEAKGSLKNVTAVHESFSEKDLEKLVKQIEAYEKSLGSDAKESLIKKKREHRRVTQEEYLKIVSVEIRQFYDCFGDGNLSDRSSYEIETLVKDAREHLHKISGTAPPKKFDNAEKKYREAAEKFYELLSLLSIDPEMKENNTSEKVPVLFDEGVKLNSEFMDMLKEDK</sequence>
<protein>
    <recommendedName>
        <fullName evidence="4">Lipoprotein</fullName>
    </recommendedName>
</protein>
<dbReference type="Proteomes" id="UP000222503">
    <property type="component" value="Unassembled WGS sequence"/>
</dbReference>
<name>A0A2A8CCS9_9BACI</name>
<dbReference type="PROSITE" id="PS51257">
    <property type="entry name" value="PROKAR_LIPOPROTEIN"/>
    <property type="match status" value="1"/>
</dbReference>
<evidence type="ECO:0008006" key="4">
    <source>
        <dbReference type="Google" id="ProtNLM"/>
    </source>
</evidence>
<evidence type="ECO:0000313" key="2">
    <source>
        <dbReference type="EMBL" id="PHG63728.1"/>
    </source>
</evidence>
<keyword evidence="1" id="KW-0732">Signal</keyword>
<reference evidence="2 3" key="1">
    <citation type="submission" date="2017-09" db="EMBL/GenBank/DDBJ databases">
        <title>Large-scale bioinformatics analysis of Bacillus genomes uncovers conserved roles of natural products in bacterial physiology.</title>
        <authorList>
            <consortium name="Agbiome Team Llc"/>
            <person name="Bleich R.M."/>
            <person name="Grubbs K.J."/>
            <person name="Santa Maria K.C."/>
            <person name="Allen S.E."/>
            <person name="Farag S."/>
            <person name="Shank E.A."/>
            <person name="Bowers A."/>
        </authorList>
    </citation>
    <scope>NUCLEOTIDE SEQUENCE [LARGE SCALE GENOMIC DNA]</scope>
    <source>
        <strain evidence="2 3">AFS029838</strain>
    </source>
</reference>
<dbReference type="AlphaFoldDB" id="A0A2A8CCS9"/>
<accession>A0A2A8CCS9</accession>
<feature type="chain" id="PRO_5039516827" description="Lipoprotein" evidence="1">
    <location>
        <begin position="24"/>
        <end position="273"/>
    </location>
</feature>